<proteinExistence type="predicted"/>
<dbReference type="Gene3D" id="1.10.357.10">
    <property type="entry name" value="Tetracycline Repressor, domain 2"/>
    <property type="match status" value="1"/>
</dbReference>
<name>A0ABP7GGN7_9MICO</name>
<organism evidence="4 5">
    <name type="scientific">Microbacterium kribbense</name>
    <dbReference type="NCBI Taxonomy" id="433645"/>
    <lineage>
        <taxon>Bacteria</taxon>
        <taxon>Bacillati</taxon>
        <taxon>Actinomycetota</taxon>
        <taxon>Actinomycetes</taxon>
        <taxon>Micrococcales</taxon>
        <taxon>Microbacteriaceae</taxon>
        <taxon>Microbacterium</taxon>
    </lineage>
</organism>
<evidence type="ECO:0000256" key="2">
    <source>
        <dbReference type="PROSITE-ProRule" id="PRU00335"/>
    </source>
</evidence>
<keyword evidence="5" id="KW-1185">Reference proteome</keyword>
<dbReference type="SUPFAM" id="SSF46689">
    <property type="entry name" value="Homeodomain-like"/>
    <property type="match status" value="1"/>
</dbReference>
<dbReference type="Pfam" id="PF00440">
    <property type="entry name" value="TetR_N"/>
    <property type="match status" value="1"/>
</dbReference>
<dbReference type="InterPro" id="IPR041583">
    <property type="entry name" value="TetR_C_31"/>
</dbReference>
<keyword evidence="1 2" id="KW-0238">DNA-binding</keyword>
<evidence type="ECO:0000259" key="3">
    <source>
        <dbReference type="PROSITE" id="PS50977"/>
    </source>
</evidence>
<dbReference type="PROSITE" id="PS50977">
    <property type="entry name" value="HTH_TETR_2"/>
    <property type="match status" value="1"/>
</dbReference>
<dbReference type="InterPro" id="IPR001647">
    <property type="entry name" value="HTH_TetR"/>
</dbReference>
<sequence>MSDESSAGRLALLRATITVVARGGLRALTYRAVAAEAGVSHGLVRHHFGTRDQLIADALDYAVEASLRASSMFDDVTDAAGFAVGIDTLAQRDGDVQAFQYELLLESRRRPELRPVVARYYDAYRAANAAALHRIGVQDDALIDAIWFALDGLVFRQVVLAEDASAVLERIRTLVRDAVTATPHA</sequence>
<evidence type="ECO:0000313" key="5">
    <source>
        <dbReference type="Proteomes" id="UP001500540"/>
    </source>
</evidence>
<protein>
    <recommendedName>
        <fullName evidence="3">HTH tetR-type domain-containing protein</fullName>
    </recommendedName>
</protein>
<feature type="DNA-binding region" description="H-T-H motif" evidence="2">
    <location>
        <begin position="29"/>
        <end position="48"/>
    </location>
</feature>
<dbReference type="Pfam" id="PF17940">
    <property type="entry name" value="TetR_C_31"/>
    <property type="match status" value="1"/>
</dbReference>
<comment type="caution">
    <text evidence="4">The sequence shown here is derived from an EMBL/GenBank/DDBJ whole genome shotgun (WGS) entry which is preliminary data.</text>
</comment>
<feature type="domain" description="HTH tetR-type" evidence="3">
    <location>
        <begin position="6"/>
        <end position="66"/>
    </location>
</feature>
<gene>
    <name evidence="4" type="ORF">GCM10022240_16190</name>
</gene>
<dbReference type="EMBL" id="BAABAF010000005">
    <property type="protein sequence ID" value="GAA3764695.1"/>
    <property type="molecule type" value="Genomic_DNA"/>
</dbReference>
<dbReference type="RefSeq" id="WP_344782389.1">
    <property type="nucleotide sequence ID" value="NZ_BAABAF010000005.1"/>
</dbReference>
<accession>A0ABP7GGN7</accession>
<reference evidence="5" key="1">
    <citation type="journal article" date="2019" name="Int. J. Syst. Evol. Microbiol.">
        <title>The Global Catalogue of Microorganisms (GCM) 10K type strain sequencing project: providing services to taxonomists for standard genome sequencing and annotation.</title>
        <authorList>
            <consortium name="The Broad Institute Genomics Platform"/>
            <consortium name="The Broad Institute Genome Sequencing Center for Infectious Disease"/>
            <person name="Wu L."/>
            <person name="Ma J."/>
        </authorList>
    </citation>
    <scope>NUCLEOTIDE SEQUENCE [LARGE SCALE GENOMIC DNA]</scope>
    <source>
        <strain evidence="5">JCM 16950</strain>
    </source>
</reference>
<evidence type="ECO:0000313" key="4">
    <source>
        <dbReference type="EMBL" id="GAA3764695.1"/>
    </source>
</evidence>
<dbReference type="Proteomes" id="UP001500540">
    <property type="component" value="Unassembled WGS sequence"/>
</dbReference>
<dbReference type="InterPro" id="IPR009057">
    <property type="entry name" value="Homeodomain-like_sf"/>
</dbReference>
<evidence type="ECO:0000256" key="1">
    <source>
        <dbReference type="ARBA" id="ARBA00023125"/>
    </source>
</evidence>